<gene>
    <name evidence="7" type="ORF">NDN08_007169</name>
</gene>
<organism evidence="7 8">
    <name type="scientific">Rhodosorus marinus</name>
    <dbReference type="NCBI Taxonomy" id="101924"/>
    <lineage>
        <taxon>Eukaryota</taxon>
        <taxon>Rhodophyta</taxon>
        <taxon>Stylonematophyceae</taxon>
        <taxon>Stylonematales</taxon>
        <taxon>Stylonemataceae</taxon>
        <taxon>Rhodosorus</taxon>
    </lineage>
</organism>
<dbReference type="AlphaFoldDB" id="A0AAV8UIP6"/>
<evidence type="ECO:0000256" key="2">
    <source>
        <dbReference type="ARBA" id="ARBA00022771"/>
    </source>
</evidence>
<keyword evidence="2 4" id="KW-0863">Zinc-finger</keyword>
<evidence type="ECO:0000256" key="4">
    <source>
        <dbReference type="PROSITE-ProRule" id="PRU00175"/>
    </source>
</evidence>
<protein>
    <recommendedName>
        <fullName evidence="6">RING-type domain-containing protein</fullName>
    </recommendedName>
</protein>
<dbReference type="GO" id="GO:0008270">
    <property type="term" value="F:zinc ion binding"/>
    <property type="evidence" value="ECO:0007669"/>
    <property type="project" value="UniProtKB-KW"/>
</dbReference>
<keyword evidence="5" id="KW-1133">Transmembrane helix</keyword>
<keyword evidence="1" id="KW-0479">Metal-binding</keyword>
<dbReference type="EMBL" id="JAMWBK010000011">
    <property type="protein sequence ID" value="KAJ8901321.1"/>
    <property type="molecule type" value="Genomic_DNA"/>
</dbReference>
<evidence type="ECO:0000313" key="7">
    <source>
        <dbReference type="EMBL" id="KAJ8901321.1"/>
    </source>
</evidence>
<dbReference type="PROSITE" id="PS50089">
    <property type="entry name" value="ZF_RING_2"/>
    <property type="match status" value="1"/>
</dbReference>
<dbReference type="Pfam" id="PF13639">
    <property type="entry name" value="zf-RING_2"/>
    <property type="match status" value="1"/>
</dbReference>
<sequence>MELIAAILLMVAVVLGQTLLFCLLWMFRGSLRQYIDSRVNAAAQEIREDGTVGVRDAPVNDSNSVIVAVNELHGVPIEITQETVNKLLSHISAPCTEHRRKGQVCSICLDELVEAPNEDCFVAPNCGHIFHTACLGKWVYTGWDGTCPNCKTDLIGGEAAAATNNASEEPSSYRSISTPV</sequence>
<evidence type="ECO:0000313" key="8">
    <source>
        <dbReference type="Proteomes" id="UP001157974"/>
    </source>
</evidence>
<dbReference type="Proteomes" id="UP001157974">
    <property type="component" value="Unassembled WGS sequence"/>
</dbReference>
<reference evidence="7 8" key="1">
    <citation type="journal article" date="2023" name="Nat. Commun.">
        <title>Origin of minicircular mitochondrial genomes in red algae.</title>
        <authorList>
            <person name="Lee Y."/>
            <person name="Cho C.H."/>
            <person name="Lee Y.M."/>
            <person name="Park S.I."/>
            <person name="Yang J.H."/>
            <person name="West J.A."/>
            <person name="Bhattacharya D."/>
            <person name="Yoon H.S."/>
        </authorList>
    </citation>
    <scope>NUCLEOTIDE SEQUENCE [LARGE SCALE GENOMIC DNA]</scope>
    <source>
        <strain evidence="7 8">CCMP1338</strain>
        <tissue evidence="7">Whole cell</tissue>
    </source>
</reference>
<evidence type="ECO:0000256" key="5">
    <source>
        <dbReference type="SAM" id="Phobius"/>
    </source>
</evidence>
<dbReference type="SUPFAM" id="SSF57850">
    <property type="entry name" value="RING/U-box"/>
    <property type="match status" value="1"/>
</dbReference>
<dbReference type="PANTHER" id="PTHR45798:SF97">
    <property type="entry name" value="ALCOHOL-SENSITIVE RING FINGER PROTEIN 1"/>
    <property type="match status" value="1"/>
</dbReference>
<evidence type="ECO:0000259" key="6">
    <source>
        <dbReference type="PROSITE" id="PS50089"/>
    </source>
</evidence>
<dbReference type="PANTHER" id="PTHR45798">
    <property type="entry name" value="RING-H2 FINGER PROTEIN ATL61-RELATED-RELATED"/>
    <property type="match status" value="1"/>
</dbReference>
<accession>A0AAV8UIP6</accession>
<dbReference type="InterPro" id="IPR052788">
    <property type="entry name" value="RING-type_E3_ligase_ATL"/>
</dbReference>
<name>A0AAV8UIP6_9RHOD</name>
<dbReference type="InterPro" id="IPR001841">
    <property type="entry name" value="Znf_RING"/>
</dbReference>
<dbReference type="SMART" id="SM00184">
    <property type="entry name" value="RING"/>
    <property type="match status" value="1"/>
</dbReference>
<proteinExistence type="predicted"/>
<keyword evidence="5" id="KW-0472">Membrane</keyword>
<feature type="domain" description="RING-type" evidence="6">
    <location>
        <begin position="105"/>
        <end position="151"/>
    </location>
</feature>
<comment type="caution">
    <text evidence="7">The sequence shown here is derived from an EMBL/GenBank/DDBJ whole genome shotgun (WGS) entry which is preliminary data.</text>
</comment>
<keyword evidence="5" id="KW-0812">Transmembrane</keyword>
<feature type="transmembrane region" description="Helical" evidence="5">
    <location>
        <begin position="6"/>
        <end position="27"/>
    </location>
</feature>
<dbReference type="Gene3D" id="3.30.40.10">
    <property type="entry name" value="Zinc/RING finger domain, C3HC4 (zinc finger)"/>
    <property type="match status" value="1"/>
</dbReference>
<keyword evidence="8" id="KW-1185">Reference proteome</keyword>
<evidence type="ECO:0000256" key="3">
    <source>
        <dbReference type="ARBA" id="ARBA00022833"/>
    </source>
</evidence>
<dbReference type="InterPro" id="IPR013083">
    <property type="entry name" value="Znf_RING/FYVE/PHD"/>
</dbReference>
<keyword evidence="3" id="KW-0862">Zinc</keyword>
<evidence type="ECO:0000256" key="1">
    <source>
        <dbReference type="ARBA" id="ARBA00022723"/>
    </source>
</evidence>